<proteinExistence type="predicted"/>
<organism evidence="1 2">
    <name type="scientific">Lindgomyces ingoldianus</name>
    <dbReference type="NCBI Taxonomy" id="673940"/>
    <lineage>
        <taxon>Eukaryota</taxon>
        <taxon>Fungi</taxon>
        <taxon>Dikarya</taxon>
        <taxon>Ascomycota</taxon>
        <taxon>Pezizomycotina</taxon>
        <taxon>Dothideomycetes</taxon>
        <taxon>Pleosporomycetidae</taxon>
        <taxon>Pleosporales</taxon>
        <taxon>Lindgomycetaceae</taxon>
        <taxon>Lindgomyces</taxon>
    </lineage>
</organism>
<keyword evidence="2" id="KW-1185">Reference proteome</keyword>
<reference evidence="1" key="1">
    <citation type="journal article" date="2020" name="Stud. Mycol.">
        <title>101 Dothideomycetes genomes: a test case for predicting lifestyles and emergence of pathogens.</title>
        <authorList>
            <person name="Haridas S."/>
            <person name="Albert R."/>
            <person name="Binder M."/>
            <person name="Bloem J."/>
            <person name="Labutti K."/>
            <person name="Salamov A."/>
            <person name="Andreopoulos B."/>
            <person name="Baker S."/>
            <person name="Barry K."/>
            <person name="Bills G."/>
            <person name="Bluhm B."/>
            <person name="Cannon C."/>
            <person name="Castanera R."/>
            <person name="Culley D."/>
            <person name="Daum C."/>
            <person name="Ezra D."/>
            <person name="Gonzalez J."/>
            <person name="Henrissat B."/>
            <person name="Kuo A."/>
            <person name="Liang C."/>
            <person name="Lipzen A."/>
            <person name="Lutzoni F."/>
            <person name="Magnuson J."/>
            <person name="Mondo S."/>
            <person name="Nolan M."/>
            <person name="Ohm R."/>
            <person name="Pangilinan J."/>
            <person name="Park H.-J."/>
            <person name="Ramirez L."/>
            <person name="Alfaro M."/>
            <person name="Sun H."/>
            <person name="Tritt A."/>
            <person name="Yoshinaga Y."/>
            <person name="Zwiers L.-H."/>
            <person name="Turgeon B."/>
            <person name="Goodwin S."/>
            <person name="Spatafora J."/>
            <person name="Crous P."/>
            <person name="Grigoriev I."/>
        </authorList>
    </citation>
    <scope>NUCLEOTIDE SEQUENCE</scope>
    <source>
        <strain evidence="1">ATCC 200398</strain>
    </source>
</reference>
<gene>
    <name evidence="1" type="ORF">BDR25DRAFT_22347</name>
</gene>
<name>A0ACB6QYT8_9PLEO</name>
<dbReference type="Proteomes" id="UP000799755">
    <property type="component" value="Unassembled WGS sequence"/>
</dbReference>
<evidence type="ECO:0000313" key="1">
    <source>
        <dbReference type="EMBL" id="KAF2471700.1"/>
    </source>
</evidence>
<sequence length="77" mass="8202">MDIAVPLLLSLILACGSARIKGGIRQLGPRSRISDYESSFGGERVISLAKAIDLSCVIALYAISCNANINRIVVQPE</sequence>
<protein>
    <submittedName>
        <fullName evidence="1">Uncharacterized protein</fullName>
    </submittedName>
</protein>
<comment type="caution">
    <text evidence="1">The sequence shown here is derived from an EMBL/GenBank/DDBJ whole genome shotgun (WGS) entry which is preliminary data.</text>
</comment>
<evidence type="ECO:0000313" key="2">
    <source>
        <dbReference type="Proteomes" id="UP000799755"/>
    </source>
</evidence>
<dbReference type="EMBL" id="MU003504">
    <property type="protein sequence ID" value="KAF2471700.1"/>
    <property type="molecule type" value="Genomic_DNA"/>
</dbReference>
<accession>A0ACB6QYT8</accession>